<dbReference type="Gene3D" id="3.20.20.140">
    <property type="entry name" value="Metal-dependent hydrolases"/>
    <property type="match status" value="1"/>
</dbReference>
<dbReference type="InterPro" id="IPR032466">
    <property type="entry name" value="Metal_Hydrolase"/>
</dbReference>
<dbReference type="PANTHER" id="PTHR10819:SF3">
    <property type="entry name" value="PHOSPHOTRIESTERASE-RELATED PROTEIN"/>
    <property type="match status" value="1"/>
</dbReference>
<dbReference type="Proteomes" id="UP001174909">
    <property type="component" value="Unassembled WGS sequence"/>
</dbReference>
<dbReference type="Pfam" id="PF02126">
    <property type="entry name" value="PTE"/>
    <property type="match status" value="1"/>
</dbReference>
<name>A0AA35TB49_GEOBA</name>
<dbReference type="PANTHER" id="PTHR10819">
    <property type="entry name" value="PHOSPHOTRIESTERASE-RELATED"/>
    <property type="match status" value="1"/>
</dbReference>
<proteinExistence type="predicted"/>
<accession>A0AA35TB49</accession>
<dbReference type="AlphaFoldDB" id="A0AA35TB49"/>
<organism evidence="4 5">
    <name type="scientific">Geodia barretti</name>
    <name type="common">Barrett's horny sponge</name>
    <dbReference type="NCBI Taxonomy" id="519541"/>
    <lineage>
        <taxon>Eukaryota</taxon>
        <taxon>Metazoa</taxon>
        <taxon>Porifera</taxon>
        <taxon>Demospongiae</taxon>
        <taxon>Heteroscleromorpha</taxon>
        <taxon>Tetractinellida</taxon>
        <taxon>Astrophorina</taxon>
        <taxon>Geodiidae</taxon>
        <taxon>Geodia</taxon>
    </lineage>
</organism>
<evidence type="ECO:0000313" key="5">
    <source>
        <dbReference type="Proteomes" id="UP001174909"/>
    </source>
</evidence>
<keyword evidence="5" id="KW-1185">Reference proteome</keyword>
<dbReference type="EMBL" id="CASHTH010003421">
    <property type="protein sequence ID" value="CAI8044758.1"/>
    <property type="molecule type" value="Genomic_DNA"/>
</dbReference>
<dbReference type="InterPro" id="IPR001559">
    <property type="entry name" value="Phosphotriesterase"/>
</dbReference>
<evidence type="ECO:0000256" key="2">
    <source>
        <dbReference type="ARBA" id="ARBA00022723"/>
    </source>
</evidence>
<sequence length="56" mass="6387">MLSHDIHTKHRLVAYGGHGYGHLLENVVPKMKDRGISEDIISSMITDNPQQWLTFV</sequence>
<evidence type="ECO:0000256" key="3">
    <source>
        <dbReference type="ARBA" id="ARBA00022801"/>
    </source>
</evidence>
<dbReference type="SUPFAM" id="SSF51556">
    <property type="entry name" value="Metallo-dependent hydrolases"/>
    <property type="match status" value="1"/>
</dbReference>
<keyword evidence="3" id="KW-0378">Hydrolase</keyword>
<protein>
    <submittedName>
        <fullName evidence="4">Phosphotriesterase-related protein</fullName>
    </submittedName>
</protein>
<dbReference type="GO" id="GO:0016787">
    <property type="term" value="F:hydrolase activity"/>
    <property type="evidence" value="ECO:0007669"/>
    <property type="project" value="UniProtKB-KW"/>
</dbReference>
<keyword evidence="2" id="KW-0479">Metal-binding</keyword>
<dbReference type="GO" id="GO:0008270">
    <property type="term" value="F:zinc ion binding"/>
    <property type="evidence" value="ECO:0007669"/>
    <property type="project" value="InterPro"/>
</dbReference>
<gene>
    <name evidence="4" type="ORF">GBAR_LOCUS24796</name>
</gene>
<evidence type="ECO:0000256" key="1">
    <source>
        <dbReference type="ARBA" id="ARBA00001968"/>
    </source>
</evidence>
<comment type="cofactor">
    <cofactor evidence="1">
        <name>a divalent metal cation</name>
        <dbReference type="ChEBI" id="CHEBI:60240"/>
    </cofactor>
</comment>
<reference evidence="4" key="1">
    <citation type="submission" date="2023-03" db="EMBL/GenBank/DDBJ databases">
        <authorList>
            <person name="Steffen K."/>
            <person name="Cardenas P."/>
        </authorList>
    </citation>
    <scope>NUCLEOTIDE SEQUENCE</scope>
</reference>
<evidence type="ECO:0000313" key="4">
    <source>
        <dbReference type="EMBL" id="CAI8044758.1"/>
    </source>
</evidence>
<comment type="caution">
    <text evidence="4">The sequence shown here is derived from an EMBL/GenBank/DDBJ whole genome shotgun (WGS) entry which is preliminary data.</text>
</comment>